<organism evidence="1 2">
    <name type="scientific">Chryseobacterium wanjuense</name>
    <dbReference type="NCBI Taxonomy" id="356305"/>
    <lineage>
        <taxon>Bacteria</taxon>
        <taxon>Pseudomonadati</taxon>
        <taxon>Bacteroidota</taxon>
        <taxon>Flavobacteriia</taxon>
        <taxon>Flavobacteriales</taxon>
        <taxon>Weeksellaceae</taxon>
        <taxon>Chryseobacterium group</taxon>
        <taxon>Chryseobacterium</taxon>
    </lineage>
</organism>
<accession>A0A1I0P9Q2</accession>
<dbReference type="AlphaFoldDB" id="A0A1I0P9Q2"/>
<name>A0A1I0P9Q2_9FLAO</name>
<protein>
    <submittedName>
        <fullName evidence="1">Uncharacterized protein</fullName>
    </submittedName>
</protein>
<reference evidence="2" key="1">
    <citation type="submission" date="2016-10" db="EMBL/GenBank/DDBJ databases">
        <authorList>
            <person name="Varghese N."/>
            <person name="Submissions S."/>
        </authorList>
    </citation>
    <scope>NUCLEOTIDE SEQUENCE [LARGE SCALE GENOMIC DNA]</scope>
    <source>
        <strain evidence="2">DSM 17724</strain>
    </source>
</reference>
<proteinExistence type="predicted"/>
<gene>
    <name evidence="1" type="ORF">SAMN05421841_1068</name>
</gene>
<dbReference type="Proteomes" id="UP000199469">
    <property type="component" value="Unassembled WGS sequence"/>
</dbReference>
<dbReference type="STRING" id="356305.SAMN05421841_1068"/>
<keyword evidence="2" id="KW-1185">Reference proteome</keyword>
<sequence length="38" mass="4691">MRNINVRIFFYFKKVFFNDLKSLGYLRNDIAKSLIYKN</sequence>
<evidence type="ECO:0000313" key="1">
    <source>
        <dbReference type="EMBL" id="SEW10792.1"/>
    </source>
</evidence>
<evidence type="ECO:0000313" key="2">
    <source>
        <dbReference type="Proteomes" id="UP000199469"/>
    </source>
</evidence>
<dbReference type="EMBL" id="FOIU01000001">
    <property type="protein sequence ID" value="SEW10792.1"/>
    <property type="molecule type" value="Genomic_DNA"/>
</dbReference>